<dbReference type="EMBL" id="BMGS01000004">
    <property type="protein sequence ID" value="GGG43422.1"/>
    <property type="molecule type" value="Genomic_DNA"/>
</dbReference>
<dbReference type="Pfam" id="PF10026">
    <property type="entry name" value="DUF2268"/>
    <property type="match status" value="1"/>
</dbReference>
<protein>
    <recommendedName>
        <fullName evidence="1">DUF2268 domain-containing protein</fullName>
    </recommendedName>
</protein>
<keyword evidence="3" id="KW-1185">Reference proteome</keyword>
<dbReference type="Proteomes" id="UP000601361">
    <property type="component" value="Unassembled WGS sequence"/>
</dbReference>
<evidence type="ECO:0000313" key="3">
    <source>
        <dbReference type="Proteomes" id="UP000601361"/>
    </source>
</evidence>
<name>A0ABQ1WRQ3_9BACT</name>
<evidence type="ECO:0000313" key="2">
    <source>
        <dbReference type="EMBL" id="GGG43422.1"/>
    </source>
</evidence>
<dbReference type="InterPro" id="IPR018728">
    <property type="entry name" value="DUF2268"/>
</dbReference>
<sequence length="437" mass="49689">MLKHLLTFCFLGLLAGHQVLGQQTKQRVFTSDIDRFWVAYDSMRTTTDSLRQLSYLNRIYIEPGTPGLRALMEAKDYTPGEWVSAVRRYPRFWNSIRPRTLLAKSGVEGLEDYLLKFKALYPALRPATIYFTIGALRSGGTTQDSLVLIGAEVSTGTPAVDISEFSKATQIFLANNYRTDPIKHIIPLNVHEYVHTQIRHYGQNVLGQAIYEGICDLITQLVTGKTMPYAYTSYGPQHEAALKERFKTEMFVPSFRNWFYNNSSEDPNHIGDLGYYMGYAICKAYYQRATNKQQAIREMIELDYTSNLAVEAFLTKSRYFSGSSVAALRVAYERKRPYVTQIRPLVSSQAVDASLKELIIEFSQPMSPYTSIDYGAGGKTTWPNLKKVGFATDKRSITFKVDLLPEHDYEFVVTDGGFQSEDGYPLKPYSVRFRTGK</sequence>
<proteinExistence type="predicted"/>
<reference evidence="3" key="1">
    <citation type="journal article" date="2019" name="Int. J. Syst. Evol. Microbiol.">
        <title>The Global Catalogue of Microorganisms (GCM) 10K type strain sequencing project: providing services to taxonomists for standard genome sequencing and annotation.</title>
        <authorList>
            <consortium name="The Broad Institute Genomics Platform"/>
            <consortium name="The Broad Institute Genome Sequencing Center for Infectious Disease"/>
            <person name="Wu L."/>
            <person name="Ma J."/>
        </authorList>
    </citation>
    <scope>NUCLEOTIDE SEQUENCE [LARGE SCALE GENOMIC DNA]</scope>
    <source>
        <strain evidence="3">CGMCC 1.12990</strain>
    </source>
</reference>
<comment type="caution">
    <text evidence="2">The sequence shown here is derived from an EMBL/GenBank/DDBJ whole genome shotgun (WGS) entry which is preliminary data.</text>
</comment>
<evidence type="ECO:0000259" key="1">
    <source>
        <dbReference type="Pfam" id="PF10026"/>
    </source>
</evidence>
<gene>
    <name evidence="2" type="ORF">GCM10011378_19750</name>
</gene>
<dbReference type="RefSeq" id="WP_188557657.1">
    <property type="nucleotide sequence ID" value="NZ_BMGS01000004.1"/>
</dbReference>
<accession>A0ABQ1WRQ3</accession>
<feature type="domain" description="DUF2268" evidence="1">
    <location>
        <begin position="171"/>
        <end position="301"/>
    </location>
</feature>
<organism evidence="2 3">
    <name type="scientific">Hymenobacter glacieicola</name>
    <dbReference type="NCBI Taxonomy" id="1562124"/>
    <lineage>
        <taxon>Bacteria</taxon>
        <taxon>Pseudomonadati</taxon>
        <taxon>Bacteroidota</taxon>
        <taxon>Cytophagia</taxon>
        <taxon>Cytophagales</taxon>
        <taxon>Hymenobacteraceae</taxon>
        <taxon>Hymenobacter</taxon>
    </lineage>
</organism>